<gene>
    <name evidence="1" type="ORF">LPJ66_001924</name>
</gene>
<protein>
    <submittedName>
        <fullName evidence="1">Uncharacterized protein</fullName>
    </submittedName>
</protein>
<organism evidence="1 2">
    <name type="scientific">Kickxella alabastrina</name>
    <dbReference type="NCBI Taxonomy" id="61397"/>
    <lineage>
        <taxon>Eukaryota</taxon>
        <taxon>Fungi</taxon>
        <taxon>Fungi incertae sedis</taxon>
        <taxon>Zoopagomycota</taxon>
        <taxon>Kickxellomycotina</taxon>
        <taxon>Kickxellomycetes</taxon>
        <taxon>Kickxellales</taxon>
        <taxon>Kickxellaceae</taxon>
        <taxon>Kickxella</taxon>
    </lineage>
</organism>
<reference evidence="1" key="1">
    <citation type="submission" date="2022-07" db="EMBL/GenBank/DDBJ databases">
        <title>Phylogenomic reconstructions and comparative analyses of Kickxellomycotina fungi.</title>
        <authorList>
            <person name="Reynolds N.K."/>
            <person name="Stajich J.E."/>
            <person name="Barry K."/>
            <person name="Grigoriev I.V."/>
            <person name="Crous P."/>
            <person name="Smith M.E."/>
        </authorList>
    </citation>
    <scope>NUCLEOTIDE SEQUENCE</scope>
    <source>
        <strain evidence="1">Benny 63K</strain>
    </source>
</reference>
<dbReference type="Proteomes" id="UP001150581">
    <property type="component" value="Unassembled WGS sequence"/>
</dbReference>
<dbReference type="EMBL" id="JANBPG010000130">
    <property type="protein sequence ID" value="KAJ1899728.1"/>
    <property type="molecule type" value="Genomic_DNA"/>
</dbReference>
<sequence>MPSHPRYNYAGLQRLASKYEQTPYFRHLPLALHPTLHLIPFIGTIIVFVQTVKFINNINAIARVPPNTRMEIWITAVVLLFLGLIPFFGILLSVCLKSTPCTDYMLETSPYFRQSAYFYQQQRPMDLLSSRSITVSRPESMAMSPFAPPKGIYATRSSRSNTAVSAKSHTERSRKKSGSSHKSSARYQNSIDKAMTADSVAILIQKPAPVQAQSHAMFDRMSKMEWMEDVMAISPTDHYRTSLSTGFNTRNRSQTLYTDIHELAMRNSTIDPASVSTKDLPEYLTNDHNLAGEKDNVKIKMLSKRMTQSLCIDASILDKRESLSKGFKLLKRPDYSHLKNRQAGDSEPASLANLESCARKLV</sequence>
<keyword evidence="2" id="KW-1185">Reference proteome</keyword>
<accession>A0ACC1IRW8</accession>
<evidence type="ECO:0000313" key="1">
    <source>
        <dbReference type="EMBL" id="KAJ1899728.1"/>
    </source>
</evidence>
<proteinExistence type="predicted"/>
<comment type="caution">
    <text evidence="1">The sequence shown here is derived from an EMBL/GenBank/DDBJ whole genome shotgun (WGS) entry which is preliminary data.</text>
</comment>
<evidence type="ECO:0000313" key="2">
    <source>
        <dbReference type="Proteomes" id="UP001150581"/>
    </source>
</evidence>
<name>A0ACC1IRW8_9FUNG</name>